<evidence type="ECO:0000313" key="4">
    <source>
        <dbReference type="Proteomes" id="UP001230268"/>
    </source>
</evidence>
<reference evidence="3" key="1">
    <citation type="submission" date="2023-08" db="EMBL/GenBank/DDBJ databases">
        <title>Draft sequence of the Babesia gibsoni genome.</title>
        <authorList>
            <person name="Yamagishi J.Y."/>
            <person name="Xuan X.X."/>
        </authorList>
    </citation>
    <scope>NUCLEOTIDE SEQUENCE</scope>
    <source>
        <strain evidence="3">Azabu</strain>
    </source>
</reference>
<keyword evidence="2" id="KW-0175">Coiled coil</keyword>
<gene>
    <name evidence="3" type="ORF">BgAZ_100280</name>
</gene>
<evidence type="ECO:0000256" key="1">
    <source>
        <dbReference type="ARBA" id="ARBA00007584"/>
    </source>
</evidence>
<evidence type="ECO:0000313" key="3">
    <source>
        <dbReference type="EMBL" id="KAK1444122.1"/>
    </source>
</evidence>
<dbReference type="Pfam" id="PF07047">
    <property type="entry name" value="OPA3"/>
    <property type="match status" value="1"/>
</dbReference>
<dbReference type="AlphaFoldDB" id="A0AAD8PF01"/>
<accession>A0AAD8PF01</accession>
<dbReference type="GO" id="GO:0019216">
    <property type="term" value="P:regulation of lipid metabolic process"/>
    <property type="evidence" value="ECO:0007669"/>
    <property type="project" value="TreeGrafter"/>
</dbReference>
<organism evidence="3 4">
    <name type="scientific">Babesia gibsoni</name>
    <dbReference type="NCBI Taxonomy" id="33632"/>
    <lineage>
        <taxon>Eukaryota</taxon>
        <taxon>Sar</taxon>
        <taxon>Alveolata</taxon>
        <taxon>Apicomplexa</taxon>
        <taxon>Aconoidasida</taxon>
        <taxon>Piroplasmida</taxon>
        <taxon>Babesiidae</taxon>
        <taxon>Babesia</taxon>
    </lineage>
</organism>
<protein>
    <recommendedName>
        <fullName evidence="5">OPA3-like protein</fullName>
    </recommendedName>
</protein>
<name>A0AAD8PF01_BABGI</name>
<comment type="similarity">
    <text evidence="1">Belongs to the OPA3 family.</text>
</comment>
<dbReference type="Proteomes" id="UP001230268">
    <property type="component" value="Unassembled WGS sequence"/>
</dbReference>
<evidence type="ECO:0000256" key="2">
    <source>
        <dbReference type="ARBA" id="ARBA00023054"/>
    </source>
</evidence>
<sequence>MIPAFKVLAVFVKQLSKPVASYMKKRARESERFRRFCISIGNRGYAFDRYISRRFYNTEPAETDSTPWLSPEKSVVIGTEMFGELIIFGVATIIVASEYARSVRKETKKESVLQNRLHALESQYSAIGKIVQEEVERQLKEKMHKIENKSNGQGSSWGMWPF</sequence>
<dbReference type="PANTHER" id="PTHR12499">
    <property type="entry name" value="OPTIC ATROPHY 3 PROTEIN OPA3"/>
    <property type="match status" value="1"/>
</dbReference>
<dbReference type="EMBL" id="JAVEPI010000001">
    <property type="protein sequence ID" value="KAK1444122.1"/>
    <property type="molecule type" value="Genomic_DNA"/>
</dbReference>
<dbReference type="PANTHER" id="PTHR12499:SF0">
    <property type="entry name" value="OPTIC ATROPHY 3 PROTEIN"/>
    <property type="match status" value="1"/>
</dbReference>
<comment type="caution">
    <text evidence="3">The sequence shown here is derived from an EMBL/GenBank/DDBJ whole genome shotgun (WGS) entry which is preliminary data.</text>
</comment>
<dbReference type="InterPro" id="IPR010754">
    <property type="entry name" value="OPA3-like"/>
</dbReference>
<keyword evidence="4" id="KW-1185">Reference proteome</keyword>
<proteinExistence type="inferred from homology"/>
<evidence type="ECO:0008006" key="5">
    <source>
        <dbReference type="Google" id="ProtNLM"/>
    </source>
</evidence>
<dbReference type="GO" id="GO:0005739">
    <property type="term" value="C:mitochondrion"/>
    <property type="evidence" value="ECO:0007669"/>
    <property type="project" value="TreeGrafter"/>
</dbReference>